<dbReference type="GO" id="GO:0045454">
    <property type="term" value="P:cell redox homeostasis"/>
    <property type="evidence" value="ECO:0007669"/>
    <property type="project" value="TreeGrafter"/>
</dbReference>
<dbReference type="GO" id="GO:0034599">
    <property type="term" value="P:cellular response to oxidative stress"/>
    <property type="evidence" value="ECO:0007669"/>
    <property type="project" value="InterPro"/>
</dbReference>
<dbReference type="InterPro" id="IPR013766">
    <property type="entry name" value="Thioredoxin_domain"/>
</dbReference>
<evidence type="ECO:0000256" key="2">
    <source>
        <dbReference type="ARBA" id="ARBA00022559"/>
    </source>
</evidence>
<evidence type="ECO:0000256" key="5">
    <source>
        <dbReference type="PIRSR" id="PIRSR637944-1"/>
    </source>
</evidence>
<gene>
    <name evidence="8" type="ORF">OMAR00292_LOCUS4075</name>
</gene>
<reference evidence="8" key="1">
    <citation type="submission" date="2021-01" db="EMBL/GenBank/DDBJ databases">
        <authorList>
            <person name="Corre E."/>
            <person name="Pelletier E."/>
            <person name="Niang G."/>
            <person name="Scheremetjew M."/>
            <person name="Finn R."/>
            <person name="Kale V."/>
            <person name="Holt S."/>
            <person name="Cochrane G."/>
            <person name="Meng A."/>
            <person name="Brown T."/>
            <person name="Cohen L."/>
        </authorList>
    </citation>
    <scope>NUCLEOTIDE SEQUENCE</scope>
    <source>
        <strain evidence="8">CCMP1795</strain>
    </source>
</reference>
<name>A0A7S3XGP4_OXYMA</name>
<dbReference type="EMBL" id="HBIT01008029">
    <property type="protein sequence ID" value="CAE0618199.1"/>
    <property type="molecule type" value="Transcribed_RNA"/>
</dbReference>
<dbReference type="Pfam" id="PF08534">
    <property type="entry name" value="Redoxin"/>
    <property type="match status" value="1"/>
</dbReference>
<dbReference type="AlphaFoldDB" id="A0A7S3XGP4"/>
<protein>
    <recommendedName>
        <fullName evidence="7">Thioredoxin domain-containing protein</fullName>
    </recommendedName>
</protein>
<dbReference type="InterPro" id="IPR037944">
    <property type="entry name" value="PRX5-like"/>
</dbReference>
<evidence type="ECO:0000256" key="1">
    <source>
        <dbReference type="ARBA" id="ARBA00010505"/>
    </source>
</evidence>
<comment type="similarity">
    <text evidence="1 6">Belongs to the peroxiredoxin family. Prx5 subfamily.</text>
</comment>
<evidence type="ECO:0000256" key="4">
    <source>
        <dbReference type="ARBA" id="ARBA00023002"/>
    </source>
</evidence>
<proteinExistence type="inferred from homology"/>
<sequence>MAIKVGDAIPSAMLQDGSPGTKVDLKDLFAGKKGVLFGVPGAYTPTCTSAHVPSFVNVTADQWKEKGVEVVVCIAVNDAFVLSAWAATFGETSVKFLADPGSEATKALGLTFDAPPLLEALGNSRCKRFVMGLDGGKVVGLNISGEDGKADEDTYAAAALGFF</sequence>
<keyword evidence="3 6" id="KW-0049">Antioxidant</keyword>
<dbReference type="GO" id="GO:0042744">
    <property type="term" value="P:hydrogen peroxide catabolic process"/>
    <property type="evidence" value="ECO:0007669"/>
    <property type="project" value="TreeGrafter"/>
</dbReference>
<dbReference type="GO" id="GO:0005739">
    <property type="term" value="C:mitochondrion"/>
    <property type="evidence" value="ECO:0007669"/>
    <property type="project" value="TreeGrafter"/>
</dbReference>
<dbReference type="InterPro" id="IPR013740">
    <property type="entry name" value="Redoxin"/>
</dbReference>
<keyword evidence="4 6" id="KW-0560">Oxidoreductase</keyword>
<dbReference type="InterPro" id="IPR036249">
    <property type="entry name" value="Thioredoxin-like_sf"/>
</dbReference>
<feature type="domain" description="Thioredoxin" evidence="7">
    <location>
        <begin position="3"/>
        <end position="163"/>
    </location>
</feature>
<evidence type="ECO:0000256" key="3">
    <source>
        <dbReference type="ARBA" id="ARBA00022862"/>
    </source>
</evidence>
<evidence type="ECO:0000313" key="8">
    <source>
        <dbReference type="EMBL" id="CAE0618199.1"/>
    </source>
</evidence>
<evidence type="ECO:0000259" key="7">
    <source>
        <dbReference type="PROSITE" id="PS51352"/>
    </source>
</evidence>
<dbReference type="SUPFAM" id="SSF52833">
    <property type="entry name" value="Thioredoxin-like"/>
    <property type="match status" value="1"/>
</dbReference>
<dbReference type="CDD" id="cd03013">
    <property type="entry name" value="PRX5_like"/>
    <property type="match status" value="1"/>
</dbReference>
<evidence type="ECO:0000256" key="6">
    <source>
        <dbReference type="RuleBase" id="RU366011"/>
    </source>
</evidence>
<keyword evidence="2 6" id="KW-0575">Peroxidase</keyword>
<dbReference type="PROSITE" id="PS51352">
    <property type="entry name" value="THIOREDOXIN_2"/>
    <property type="match status" value="1"/>
</dbReference>
<accession>A0A7S3XGP4</accession>
<dbReference type="Gene3D" id="3.40.30.10">
    <property type="entry name" value="Glutaredoxin"/>
    <property type="match status" value="1"/>
</dbReference>
<keyword evidence="6" id="KW-0676">Redox-active center</keyword>
<organism evidence="8">
    <name type="scientific">Oxyrrhis marina</name>
    <name type="common">Dinoflagellate</name>
    <dbReference type="NCBI Taxonomy" id="2969"/>
    <lineage>
        <taxon>Eukaryota</taxon>
        <taxon>Sar</taxon>
        <taxon>Alveolata</taxon>
        <taxon>Dinophyceae</taxon>
        <taxon>Oxyrrhinales</taxon>
        <taxon>Oxyrrhinaceae</taxon>
        <taxon>Oxyrrhis</taxon>
    </lineage>
</organism>
<comment type="function">
    <text evidence="6">Thiol-specific peroxidase that catalyzes the reduction of hydrogen peroxide and organic hydroperoxides to water and alcohols, respectively. Plays a role in cell protection against oxidative stress by detoxifying peroxides.</text>
</comment>
<feature type="active site" description="Cysteine sulfenic acid (-SOH) intermediate" evidence="5">
    <location>
        <position position="47"/>
    </location>
</feature>
<dbReference type="PANTHER" id="PTHR10430:SF16">
    <property type="entry name" value="PEROXIREDOXIN-5, MITOCHONDRIAL"/>
    <property type="match status" value="1"/>
</dbReference>
<dbReference type="GO" id="GO:0008379">
    <property type="term" value="F:thioredoxin peroxidase activity"/>
    <property type="evidence" value="ECO:0007669"/>
    <property type="project" value="InterPro"/>
</dbReference>
<dbReference type="GO" id="GO:0005777">
    <property type="term" value="C:peroxisome"/>
    <property type="evidence" value="ECO:0007669"/>
    <property type="project" value="TreeGrafter"/>
</dbReference>
<dbReference type="PANTHER" id="PTHR10430">
    <property type="entry name" value="PEROXIREDOXIN"/>
    <property type="match status" value="1"/>
</dbReference>